<feature type="transmembrane region" description="Helical" evidence="1">
    <location>
        <begin position="34"/>
        <end position="52"/>
    </location>
</feature>
<sequence>MKEHLEILKRVGKVLIVLGLLDIGVMIYCITNGISYSSSLNIFAVIAGIFLFRGSLRAVAVVSGFGTFLISAFTCMIILWPFYQPIELTLLQFKLDPVSFCTSLAIGLLVLGLLYWVVSELRQEPVLKARIEAGTKHTSIKVPVILGIVLTAVLTISLRVMLNGETAQQAKQRAEKEVGQGYKFHVRSLNTMLNSQGKFISSTVTAYSDKEMRVVHVNWEEK</sequence>
<evidence type="ECO:0000313" key="3">
    <source>
        <dbReference type="Proteomes" id="UP000641025"/>
    </source>
</evidence>
<feature type="transmembrane region" description="Helical" evidence="1">
    <location>
        <begin position="95"/>
        <end position="118"/>
    </location>
</feature>
<accession>A0ABS0YXI5</accession>
<comment type="caution">
    <text evidence="2">The sequence shown here is derived from an EMBL/GenBank/DDBJ whole genome shotgun (WGS) entry which is preliminary data.</text>
</comment>
<proteinExistence type="predicted"/>
<name>A0ABS0YXI5_9BACT</name>
<protein>
    <submittedName>
        <fullName evidence="2">Uncharacterized protein</fullName>
    </submittedName>
</protein>
<dbReference type="RefSeq" id="WP_199397152.1">
    <property type="nucleotide sequence ID" value="NZ_JAEMHK010000023.1"/>
</dbReference>
<reference evidence="2 3" key="1">
    <citation type="submission" date="2020-12" db="EMBL/GenBank/DDBJ databases">
        <title>Geomonas sp. Red259, isolated from paddy soil.</title>
        <authorList>
            <person name="Xu Z."/>
            <person name="Zhang Z."/>
            <person name="Masuda Y."/>
            <person name="Itoh H."/>
            <person name="Senoo K."/>
        </authorList>
    </citation>
    <scope>NUCLEOTIDE SEQUENCE [LARGE SCALE GENOMIC DNA]</scope>
    <source>
        <strain evidence="2 3">Red259</strain>
    </source>
</reference>
<dbReference type="EMBL" id="JAEMHK010000023">
    <property type="protein sequence ID" value="MBJ6802683.1"/>
    <property type="molecule type" value="Genomic_DNA"/>
</dbReference>
<keyword evidence="3" id="KW-1185">Reference proteome</keyword>
<feature type="transmembrane region" description="Helical" evidence="1">
    <location>
        <begin position="12"/>
        <end position="28"/>
    </location>
</feature>
<organism evidence="2 3">
    <name type="scientific">Geomonas propionica</name>
    <dbReference type="NCBI Taxonomy" id="2798582"/>
    <lineage>
        <taxon>Bacteria</taxon>
        <taxon>Pseudomonadati</taxon>
        <taxon>Thermodesulfobacteriota</taxon>
        <taxon>Desulfuromonadia</taxon>
        <taxon>Geobacterales</taxon>
        <taxon>Geobacteraceae</taxon>
        <taxon>Geomonas</taxon>
    </lineage>
</organism>
<feature type="transmembrane region" description="Helical" evidence="1">
    <location>
        <begin position="139"/>
        <end position="162"/>
    </location>
</feature>
<keyword evidence="1" id="KW-0812">Transmembrane</keyword>
<evidence type="ECO:0000256" key="1">
    <source>
        <dbReference type="SAM" id="Phobius"/>
    </source>
</evidence>
<feature type="transmembrane region" description="Helical" evidence="1">
    <location>
        <begin position="59"/>
        <end position="83"/>
    </location>
</feature>
<keyword evidence="1" id="KW-1133">Transmembrane helix</keyword>
<dbReference type="Proteomes" id="UP000641025">
    <property type="component" value="Unassembled WGS sequence"/>
</dbReference>
<keyword evidence="1" id="KW-0472">Membrane</keyword>
<evidence type="ECO:0000313" key="2">
    <source>
        <dbReference type="EMBL" id="MBJ6802683.1"/>
    </source>
</evidence>
<gene>
    <name evidence="2" type="ORF">JFN90_21345</name>
</gene>